<dbReference type="InterPro" id="IPR012952">
    <property type="entry name" value="BING4_C_dom"/>
</dbReference>
<dbReference type="PANTHER" id="PTHR14085">
    <property type="entry name" value="WD-REPEAT PROTEIN BING4"/>
    <property type="match status" value="1"/>
</dbReference>
<evidence type="ECO:0000256" key="1">
    <source>
        <dbReference type="ARBA" id="ARBA00004099"/>
    </source>
</evidence>
<evidence type="ECO:0000313" key="11">
    <source>
        <dbReference type="EMBL" id="PWN38139.1"/>
    </source>
</evidence>
<feature type="compositionally biased region" description="Basic and acidic residues" evidence="9">
    <location>
        <begin position="617"/>
        <end position="629"/>
    </location>
</feature>
<evidence type="ECO:0000256" key="3">
    <source>
        <dbReference type="ARBA" id="ARBA00022552"/>
    </source>
</evidence>
<reference evidence="11 12" key="1">
    <citation type="journal article" date="2018" name="Mol. Biol. Evol.">
        <title>Broad Genomic Sampling Reveals a Smut Pathogenic Ancestry of the Fungal Clade Ustilaginomycotina.</title>
        <authorList>
            <person name="Kijpornyongpan T."/>
            <person name="Mondo S.J."/>
            <person name="Barry K."/>
            <person name="Sandor L."/>
            <person name="Lee J."/>
            <person name="Lipzen A."/>
            <person name="Pangilinan J."/>
            <person name="LaButti K."/>
            <person name="Hainaut M."/>
            <person name="Henrissat B."/>
            <person name="Grigoriev I.V."/>
            <person name="Spatafora J.W."/>
            <person name="Aime M.C."/>
        </authorList>
    </citation>
    <scope>NUCLEOTIDE SEQUENCE [LARGE SCALE GENOMIC DNA]</scope>
    <source>
        <strain evidence="11 12">MCA 3882</strain>
    </source>
</reference>
<keyword evidence="5" id="KW-0677">Repeat</keyword>
<dbReference type="FunCoup" id="A0A316VKJ1">
    <property type="interactions" value="767"/>
</dbReference>
<keyword evidence="12" id="KW-1185">Reference proteome</keyword>
<dbReference type="AlphaFoldDB" id="A0A316VKJ1"/>
<evidence type="ECO:0000256" key="2">
    <source>
        <dbReference type="ARBA" id="ARBA00004604"/>
    </source>
</evidence>
<keyword evidence="4 8" id="KW-0853">WD repeat</keyword>
<dbReference type="PROSITE" id="PS50294">
    <property type="entry name" value="WD_REPEATS_REGION"/>
    <property type="match status" value="1"/>
</dbReference>
<dbReference type="Pfam" id="PF00400">
    <property type="entry name" value="WD40"/>
    <property type="match status" value="1"/>
</dbReference>
<dbReference type="Gene3D" id="2.130.10.10">
    <property type="entry name" value="YVTN repeat-like/Quinoprotein amine dehydrogenase"/>
    <property type="match status" value="1"/>
</dbReference>
<organism evidence="11 12">
    <name type="scientific">Meira miltonrushii</name>
    <dbReference type="NCBI Taxonomy" id="1280837"/>
    <lineage>
        <taxon>Eukaryota</taxon>
        <taxon>Fungi</taxon>
        <taxon>Dikarya</taxon>
        <taxon>Basidiomycota</taxon>
        <taxon>Ustilaginomycotina</taxon>
        <taxon>Exobasidiomycetes</taxon>
        <taxon>Exobasidiales</taxon>
        <taxon>Brachybasidiaceae</taxon>
        <taxon>Meira</taxon>
    </lineage>
</organism>
<dbReference type="OrthoDB" id="10251154at2759"/>
<dbReference type="InParanoid" id="A0A316VKJ1"/>
<dbReference type="PROSITE" id="PS50082">
    <property type="entry name" value="WD_REPEATS_2"/>
    <property type="match status" value="1"/>
</dbReference>
<dbReference type="Proteomes" id="UP000245771">
    <property type="component" value="Unassembled WGS sequence"/>
</dbReference>
<feature type="domain" description="BING4 C-terminal" evidence="10">
    <location>
        <begin position="396"/>
        <end position="475"/>
    </location>
</feature>
<feature type="region of interest" description="Disordered" evidence="9">
    <location>
        <begin position="538"/>
        <end position="650"/>
    </location>
</feature>
<dbReference type="SMART" id="SM00320">
    <property type="entry name" value="WD40"/>
    <property type="match status" value="4"/>
</dbReference>
<dbReference type="InterPro" id="IPR040315">
    <property type="entry name" value="WDR46/Utp7"/>
</dbReference>
<dbReference type="SMART" id="SM01033">
    <property type="entry name" value="BING4CT"/>
    <property type="match status" value="1"/>
</dbReference>
<dbReference type="GO" id="GO:0030686">
    <property type="term" value="C:90S preribosome"/>
    <property type="evidence" value="ECO:0007669"/>
    <property type="project" value="TreeGrafter"/>
</dbReference>
<dbReference type="Pfam" id="PF08149">
    <property type="entry name" value="BING4CT"/>
    <property type="match status" value="1"/>
</dbReference>
<evidence type="ECO:0000256" key="6">
    <source>
        <dbReference type="ARBA" id="ARBA00023242"/>
    </source>
</evidence>
<evidence type="ECO:0000256" key="7">
    <source>
        <dbReference type="ARBA" id="ARBA00076453"/>
    </source>
</evidence>
<feature type="repeat" description="WD" evidence="8">
    <location>
        <begin position="309"/>
        <end position="343"/>
    </location>
</feature>
<dbReference type="STRING" id="1280837.A0A316VKJ1"/>
<dbReference type="GO" id="GO:0000462">
    <property type="term" value="P:maturation of SSU-rRNA from tricistronic rRNA transcript (SSU-rRNA, 5.8S rRNA, LSU-rRNA)"/>
    <property type="evidence" value="ECO:0007669"/>
    <property type="project" value="TreeGrafter"/>
</dbReference>
<evidence type="ECO:0000313" key="12">
    <source>
        <dbReference type="Proteomes" id="UP000245771"/>
    </source>
</evidence>
<evidence type="ECO:0000256" key="5">
    <source>
        <dbReference type="ARBA" id="ARBA00022737"/>
    </source>
</evidence>
<evidence type="ECO:0000256" key="4">
    <source>
        <dbReference type="ARBA" id="ARBA00022574"/>
    </source>
</evidence>
<dbReference type="GO" id="GO:0032040">
    <property type="term" value="C:small-subunit processome"/>
    <property type="evidence" value="ECO:0007669"/>
    <property type="project" value="TreeGrafter"/>
</dbReference>
<accession>A0A316VKJ1</accession>
<comment type="subcellular location">
    <subcellularLocation>
        <location evidence="2">Nucleus</location>
        <location evidence="2">Nucleolus</location>
    </subcellularLocation>
</comment>
<dbReference type="RefSeq" id="XP_025358441.1">
    <property type="nucleotide sequence ID" value="XM_025498417.1"/>
</dbReference>
<feature type="region of interest" description="Disordered" evidence="9">
    <location>
        <begin position="1"/>
        <end position="59"/>
    </location>
</feature>
<dbReference type="GeneID" id="37020198"/>
<feature type="region of interest" description="Disordered" evidence="9">
    <location>
        <begin position="489"/>
        <end position="508"/>
    </location>
</feature>
<dbReference type="EMBL" id="KZ819602">
    <property type="protein sequence ID" value="PWN38139.1"/>
    <property type="molecule type" value="Genomic_DNA"/>
</dbReference>
<dbReference type="PANTHER" id="PTHR14085:SF3">
    <property type="entry name" value="WD REPEAT-CONTAINING PROTEIN 46"/>
    <property type="match status" value="1"/>
</dbReference>
<dbReference type="InterPro" id="IPR015943">
    <property type="entry name" value="WD40/YVTN_repeat-like_dom_sf"/>
</dbReference>
<comment type="function">
    <text evidence="1">Involved in nucleolar processing of pre-18S ribosomal RNA.</text>
</comment>
<gene>
    <name evidence="11" type="ORF">FA14DRAFT_159854</name>
</gene>
<sequence>MSSSEAGPSRRKGGKDGNKKGNGRHSEEALAKQDNSISRATALPPSLSQTTPLPDATAPKRYQKIKDKKLRSHLNDVHLNQKRAAQHAKDVNEYLYSSAVGEESGLIETEDALERTAKVTQGQIKDSVSVDAANKSFSLDLSGGKSNAGRGPYRSSYTRNGRHLLLGGRKGHLAAMDWQTGKLMCEINVNETIRDVTWLHNTSFFAVAQKKYTYIYDNQGTEIHRLQKHTDVNRMQFLPYHFLLATVGHAGFLRYQDTSTGNIVAEHRTGLGPCSTMAQNPLTAVIHLGHSNGTVTLWTPNLSSPALKMLAHRGPVSGISVSARSGGREMATSGMDGSVKVWDARMLGKGAVREWISRRPATDITYSQRGLLGVAWGNHVSVYNTQKAMGKAPPGPYLTNGFPKGEPIQVNFCPFEDVLGVAHSNGFDSLIVPGSGEPRFDSSELDPFEGRQSRREREVRSLLDKIRPETITLDPDMLGQLNVEADENYAPENNKNKLPRSADGRPFARLTRMERLRLQGKADEGEGAVVDEVRQRLHREGEAEQDNASNGSEHDDDDALFDGKGTVESRDWNDPTYIGKGKDRSKRKMRGRDGAQKRVAIKRSKNVDDINSAALRAKNEGIKQARKDQDEDGDAQPRTALDYFSRRSRK</sequence>
<keyword evidence="3" id="KW-0698">rRNA processing</keyword>
<dbReference type="InterPro" id="IPR001680">
    <property type="entry name" value="WD40_rpt"/>
</dbReference>
<name>A0A316VKJ1_9BASI</name>
<evidence type="ECO:0000259" key="10">
    <source>
        <dbReference type="SMART" id="SM01033"/>
    </source>
</evidence>
<keyword evidence="6" id="KW-0539">Nucleus</keyword>
<evidence type="ECO:0000256" key="9">
    <source>
        <dbReference type="SAM" id="MobiDB-lite"/>
    </source>
</evidence>
<protein>
    <recommendedName>
        <fullName evidence="7">U three protein 7</fullName>
    </recommendedName>
</protein>
<feature type="compositionally biased region" description="Basic and acidic residues" evidence="9">
    <location>
        <begin position="14"/>
        <end position="31"/>
    </location>
</feature>
<dbReference type="SUPFAM" id="SSF50978">
    <property type="entry name" value="WD40 repeat-like"/>
    <property type="match status" value="1"/>
</dbReference>
<dbReference type="InterPro" id="IPR036322">
    <property type="entry name" value="WD40_repeat_dom_sf"/>
</dbReference>
<feature type="compositionally biased region" description="Low complexity" evidence="9">
    <location>
        <begin position="43"/>
        <end position="54"/>
    </location>
</feature>
<dbReference type="FunFam" id="2.130.10.10:FF:000378">
    <property type="entry name" value="U3 small nucleolar RNA-associated protein 7"/>
    <property type="match status" value="1"/>
</dbReference>
<proteinExistence type="predicted"/>
<evidence type="ECO:0000256" key="8">
    <source>
        <dbReference type="PROSITE-ProRule" id="PRU00221"/>
    </source>
</evidence>